<dbReference type="InterPro" id="IPR044643">
    <property type="entry name" value="TrpF_fam"/>
</dbReference>
<evidence type="ECO:0000256" key="6">
    <source>
        <dbReference type="ARBA" id="ARBA00022605"/>
    </source>
</evidence>
<dbReference type="UniPathway" id="UPA00035">
    <property type="reaction ID" value="UER00042"/>
</dbReference>
<comment type="similarity">
    <text evidence="3 10">Belongs to the TrpF family.</text>
</comment>
<evidence type="ECO:0000256" key="3">
    <source>
        <dbReference type="ARBA" id="ARBA00007571"/>
    </source>
</evidence>
<evidence type="ECO:0000256" key="4">
    <source>
        <dbReference type="ARBA" id="ARBA00012572"/>
    </source>
</evidence>
<keyword evidence="9 10" id="KW-0413">Isomerase</keyword>
<dbReference type="SUPFAM" id="SSF51366">
    <property type="entry name" value="Ribulose-phoshate binding barrel"/>
    <property type="match status" value="1"/>
</dbReference>
<dbReference type="EMBL" id="WUUK01000002">
    <property type="protein sequence ID" value="MXQ50836.1"/>
    <property type="molecule type" value="Genomic_DNA"/>
</dbReference>
<evidence type="ECO:0000256" key="7">
    <source>
        <dbReference type="ARBA" id="ARBA00022822"/>
    </source>
</evidence>
<evidence type="ECO:0000256" key="9">
    <source>
        <dbReference type="ARBA" id="ARBA00023235"/>
    </source>
</evidence>
<dbReference type="CDD" id="cd00405">
    <property type="entry name" value="PRAI"/>
    <property type="match status" value="1"/>
</dbReference>
<protein>
    <recommendedName>
        <fullName evidence="5 10">N-(5'-phosphoribosyl)anthranilate isomerase</fullName>
        <shortName evidence="10">PRAI</shortName>
        <ecNumber evidence="4 10">5.3.1.24</ecNumber>
    </recommendedName>
</protein>
<dbReference type="FunFam" id="3.20.20.70:FF:000075">
    <property type="entry name" value="Tryptophan biosynthesis protein TRP1"/>
    <property type="match status" value="1"/>
</dbReference>
<proteinExistence type="inferred from homology"/>
<reference evidence="12 13" key="1">
    <citation type="submission" date="2019-12" db="EMBL/GenBank/DDBJ databases">
        <title>Salinicoccus cyprini sp. nov., isolated from gastro-intestinal tract of mirror carp, Cyprinus carpio var. specularis, collected from Gobind Sagar Reservoir, Himachal Pradesh, India.</title>
        <authorList>
            <person name="Talwar C."/>
            <person name="Singh A.K."/>
            <person name="Lal R."/>
            <person name="Negi R.K."/>
        </authorList>
    </citation>
    <scope>NUCLEOTIDE SEQUENCE [LARGE SCALE GENOMIC DNA]</scope>
    <source>
        <strain evidence="12 13">J-82</strain>
    </source>
</reference>
<comment type="pathway">
    <text evidence="2 10">Amino-acid biosynthesis; L-tryptophan biosynthesis; L-tryptophan from chorismate: step 3/5.</text>
</comment>
<dbReference type="InterPro" id="IPR001240">
    <property type="entry name" value="PRAI_dom"/>
</dbReference>
<evidence type="ECO:0000313" key="12">
    <source>
        <dbReference type="EMBL" id="MXQ50836.1"/>
    </source>
</evidence>
<evidence type="ECO:0000313" key="13">
    <source>
        <dbReference type="Proteomes" id="UP000436284"/>
    </source>
</evidence>
<name>A0A6N8U1N8_9STAP</name>
<keyword evidence="13" id="KW-1185">Reference proteome</keyword>
<dbReference type="Proteomes" id="UP000436284">
    <property type="component" value="Unassembled WGS sequence"/>
</dbReference>
<keyword evidence="6 10" id="KW-0028">Amino-acid biosynthesis</keyword>
<dbReference type="HAMAP" id="MF_00135">
    <property type="entry name" value="PRAI"/>
    <property type="match status" value="1"/>
</dbReference>
<comment type="caution">
    <text evidence="12">The sequence shown here is derived from an EMBL/GenBank/DDBJ whole genome shotgun (WGS) entry which is preliminary data.</text>
</comment>
<evidence type="ECO:0000256" key="1">
    <source>
        <dbReference type="ARBA" id="ARBA00001164"/>
    </source>
</evidence>
<dbReference type="GO" id="GO:0000162">
    <property type="term" value="P:L-tryptophan biosynthetic process"/>
    <property type="evidence" value="ECO:0007669"/>
    <property type="project" value="UniProtKB-UniRule"/>
</dbReference>
<dbReference type="AlphaFoldDB" id="A0A6N8U1N8"/>
<accession>A0A6N8U1N8</accession>
<dbReference type="EC" id="5.3.1.24" evidence="4 10"/>
<evidence type="ECO:0000256" key="10">
    <source>
        <dbReference type="HAMAP-Rule" id="MF_00135"/>
    </source>
</evidence>
<dbReference type="OrthoDB" id="9786954at2"/>
<comment type="catalytic activity">
    <reaction evidence="1 10">
        <text>N-(5-phospho-beta-D-ribosyl)anthranilate = 1-(2-carboxyphenylamino)-1-deoxy-D-ribulose 5-phosphate</text>
        <dbReference type="Rhea" id="RHEA:21540"/>
        <dbReference type="ChEBI" id="CHEBI:18277"/>
        <dbReference type="ChEBI" id="CHEBI:58613"/>
        <dbReference type="EC" id="5.3.1.24"/>
    </reaction>
</comment>
<evidence type="ECO:0000256" key="8">
    <source>
        <dbReference type="ARBA" id="ARBA00023141"/>
    </source>
</evidence>
<dbReference type="InterPro" id="IPR013785">
    <property type="entry name" value="Aldolase_TIM"/>
</dbReference>
<dbReference type="Pfam" id="PF00697">
    <property type="entry name" value="PRAI"/>
    <property type="match status" value="1"/>
</dbReference>
<dbReference type="PANTHER" id="PTHR42894:SF1">
    <property type="entry name" value="N-(5'-PHOSPHORIBOSYL)ANTHRANILATE ISOMERASE"/>
    <property type="match status" value="1"/>
</dbReference>
<keyword evidence="7 10" id="KW-0822">Tryptophan biosynthesis</keyword>
<dbReference type="Gene3D" id="3.20.20.70">
    <property type="entry name" value="Aldolase class I"/>
    <property type="match status" value="1"/>
</dbReference>
<evidence type="ECO:0000259" key="11">
    <source>
        <dbReference type="Pfam" id="PF00697"/>
    </source>
</evidence>
<dbReference type="RefSeq" id="WP_160654213.1">
    <property type="nucleotide sequence ID" value="NZ_JBHRWU010000001.1"/>
</dbReference>
<dbReference type="PANTHER" id="PTHR42894">
    <property type="entry name" value="N-(5'-PHOSPHORIBOSYL)ANTHRANILATE ISOMERASE"/>
    <property type="match status" value="1"/>
</dbReference>
<gene>
    <name evidence="10" type="primary">trpF</name>
    <name evidence="12" type="ORF">GQ671_06090</name>
</gene>
<keyword evidence="8 10" id="KW-0057">Aromatic amino acid biosynthesis</keyword>
<sequence>MKVKICGIQSIEAAEWAIAAGADMIGFVFAPSRRQLDMMQARKIADAVRGRIQCVGVFVNASADEVAHAYETVGLDYVQLHGDESKDYVKALGMPVIKAFSIGQESIEEMFRYEADHILIDSPPGKYRGGTGHAFDWSALDDPALDRHRLIMAGGISSQNIRAAYEAITPAGVDISSGVETDGVKDENKIHELMEQMKGVDRNGTDL</sequence>
<feature type="domain" description="N-(5'phosphoribosyl) anthranilate isomerase (PRAI)" evidence="11">
    <location>
        <begin position="3"/>
        <end position="195"/>
    </location>
</feature>
<organism evidence="12 13">
    <name type="scientific">Salinicoccus hispanicus</name>
    <dbReference type="NCBI Taxonomy" id="157225"/>
    <lineage>
        <taxon>Bacteria</taxon>
        <taxon>Bacillati</taxon>
        <taxon>Bacillota</taxon>
        <taxon>Bacilli</taxon>
        <taxon>Bacillales</taxon>
        <taxon>Staphylococcaceae</taxon>
        <taxon>Salinicoccus</taxon>
    </lineage>
</organism>
<dbReference type="GO" id="GO:0004640">
    <property type="term" value="F:phosphoribosylanthranilate isomerase activity"/>
    <property type="evidence" value="ECO:0007669"/>
    <property type="project" value="UniProtKB-UniRule"/>
</dbReference>
<dbReference type="InterPro" id="IPR011060">
    <property type="entry name" value="RibuloseP-bd_barrel"/>
</dbReference>
<evidence type="ECO:0000256" key="5">
    <source>
        <dbReference type="ARBA" id="ARBA00022272"/>
    </source>
</evidence>
<evidence type="ECO:0000256" key="2">
    <source>
        <dbReference type="ARBA" id="ARBA00004664"/>
    </source>
</evidence>